<keyword evidence="13" id="KW-1185">Reference proteome</keyword>
<dbReference type="Pfam" id="PF08660">
    <property type="entry name" value="Alg14"/>
    <property type="match status" value="1"/>
</dbReference>
<dbReference type="GO" id="GO:0031965">
    <property type="term" value="C:nuclear membrane"/>
    <property type="evidence" value="ECO:0007669"/>
    <property type="project" value="UniProtKB-SubCell"/>
</dbReference>
<dbReference type="PANTHER" id="PTHR12154:SF4">
    <property type="entry name" value="UDP-N-ACETYLGLUCOSAMINE TRANSFERASE SUBUNIT ALG14 HOMOLOG"/>
    <property type="match status" value="1"/>
</dbReference>
<dbReference type="FunCoup" id="H2AYY6">
    <property type="interactions" value="331"/>
</dbReference>
<dbReference type="HOGENOM" id="CLU_064541_2_2_1"/>
<protein>
    <recommendedName>
        <fullName evidence="5 11">UDP-N-acetylglucosamine transferase subunit ALG14</fullName>
    </recommendedName>
    <alternativeName>
        <fullName evidence="10 11">Asparagine-linked glycosylation protein 14</fullName>
    </alternativeName>
</protein>
<dbReference type="GO" id="GO:0004577">
    <property type="term" value="F:N-acetylglucosaminyldiphosphodolichol N-acetylglucosaminyltransferase activity"/>
    <property type="evidence" value="ECO:0007669"/>
    <property type="project" value="EnsemblFungi"/>
</dbReference>
<gene>
    <name evidence="12" type="primary">KAFR0H01320</name>
    <name evidence="11" type="synonym">ALG14</name>
    <name evidence="12" type="ORF">KAFR_0H01320</name>
</gene>
<evidence type="ECO:0000256" key="11">
    <source>
        <dbReference type="RuleBase" id="RU362127"/>
    </source>
</evidence>
<feature type="transmembrane region" description="Helical" evidence="11">
    <location>
        <begin position="155"/>
        <end position="180"/>
    </location>
</feature>
<dbReference type="OrthoDB" id="17098at2759"/>
<comment type="function">
    <text evidence="11">Involved in protein N-glycosylation. Essential for the second step of the dolichol-linked oligosaccharide pathway. Anchors the catalytic subunit ALG13 to the ER.</text>
</comment>
<sequence length="232" mass="26654">MDSAYLYSVIAVVLTVCNVRLISILPFTRTNNDYRSNKRSTQLTSHEPKPLHLLVFLGSGGHTGEMLRLLQNYEALLLNKDNHLYVGYSDNESLDKLKKLMRQFPTFSIKCYHFKKAREVNSNVLQSIVSILQTLITSFRYILEIKLSMLGKPHLVLLNGPGTCCIIAVWVKLIDFFWLFTSSNIVYVESLARINTLSLTGKILNWLADEFIIQWEQLHEVVPRAKYFGILV</sequence>
<dbReference type="KEGG" id="kaf:KAFR_0H01320"/>
<reference evidence="12 13" key="1">
    <citation type="journal article" date="2011" name="Proc. Natl. Acad. Sci. U.S.A.">
        <title>Evolutionary erosion of yeast sex chromosomes by mating-type switching accidents.</title>
        <authorList>
            <person name="Gordon J.L."/>
            <person name="Armisen D."/>
            <person name="Proux-Wera E."/>
            <person name="Oheigeartaigh S.S."/>
            <person name="Byrne K.P."/>
            <person name="Wolfe K.H."/>
        </authorList>
    </citation>
    <scope>NUCLEOTIDE SEQUENCE [LARGE SCALE GENOMIC DNA]</scope>
    <source>
        <strain evidence="13">ATCC 22294 / BCRC 22015 / CBS 2517 / CECT 1963 / NBRC 1671 / NRRL Y-8276</strain>
    </source>
</reference>
<keyword evidence="6 11" id="KW-0812">Transmembrane</keyword>
<comment type="caution">
    <text evidence="11">Lacks conserved residue(s) required for the propagation of feature annotation.</text>
</comment>
<dbReference type="Proteomes" id="UP000005220">
    <property type="component" value="Chromosome 8"/>
</dbReference>
<dbReference type="EMBL" id="HE650828">
    <property type="protein sequence ID" value="CCF59542.1"/>
    <property type="molecule type" value="Genomic_DNA"/>
</dbReference>
<feature type="transmembrane region" description="Helical" evidence="11">
    <location>
        <begin position="124"/>
        <end position="143"/>
    </location>
</feature>
<feature type="transmembrane region" description="Helical" evidence="11">
    <location>
        <begin position="6"/>
        <end position="28"/>
    </location>
</feature>
<dbReference type="STRING" id="1071382.H2AYY6"/>
<evidence type="ECO:0000256" key="7">
    <source>
        <dbReference type="ARBA" id="ARBA00022824"/>
    </source>
</evidence>
<dbReference type="RefSeq" id="XP_003958677.1">
    <property type="nucleotide sequence ID" value="XM_003958628.1"/>
</dbReference>
<dbReference type="Gene3D" id="3.40.50.2000">
    <property type="entry name" value="Glycogen Phosphorylase B"/>
    <property type="match status" value="1"/>
</dbReference>
<dbReference type="InParanoid" id="H2AYY6"/>
<keyword evidence="9 11" id="KW-0472">Membrane</keyword>
<dbReference type="GO" id="GO:0043541">
    <property type="term" value="C:UDP-N-acetylglucosamine transferase complex"/>
    <property type="evidence" value="ECO:0007669"/>
    <property type="project" value="EnsemblFungi"/>
</dbReference>
<evidence type="ECO:0000256" key="9">
    <source>
        <dbReference type="ARBA" id="ARBA00023136"/>
    </source>
</evidence>
<organism evidence="12 13">
    <name type="scientific">Kazachstania africana (strain ATCC 22294 / BCRC 22015 / CBS 2517 / CECT 1963 / NBRC 1671 / NRRL Y-8276)</name>
    <name type="common">Yeast</name>
    <name type="synonym">Kluyveromyces africanus</name>
    <dbReference type="NCBI Taxonomy" id="1071382"/>
    <lineage>
        <taxon>Eukaryota</taxon>
        <taxon>Fungi</taxon>
        <taxon>Dikarya</taxon>
        <taxon>Ascomycota</taxon>
        <taxon>Saccharomycotina</taxon>
        <taxon>Saccharomycetes</taxon>
        <taxon>Saccharomycetales</taxon>
        <taxon>Saccharomycetaceae</taxon>
        <taxon>Kazachstania</taxon>
    </lineage>
</organism>
<accession>H2AYY6</accession>
<dbReference type="GeneID" id="13887539"/>
<keyword evidence="7 11" id="KW-0256">Endoplasmic reticulum</keyword>
<comment type="subcellular location">
    <subcellularLocation>
        <location evidence="1 11">Endoplasmic reticulum membrane</location>
        <topology evidence="1 11">Single-pass membrane protein</topology>
    </subcellularLocation>
    <subcellularLocation>
        <location evidence="2">Nucleus membrane</location>
        <topology evidence="2">Single-pass membrane protein</topology>
    </subcellularLocation>
</comment>
<evidence type="ECO:0000256" key="1">
    <source>
        <dbReference type="ARBA" id="ARBA00004389"/>
    </source>
</evidence>
<dbReference type="PANTHER" id="PTHR12154">
    <property type="entry name" value="GLYCOSYL TRANSFERASE-RELATED"/>
    <property type="match status" value="1"/>
</dbReference>
<evidence type="ECO:0000313" key="13">
    <source>
        <dbReference type="Proteomes" id="UP000005220"/>
    </source>
</evidence>
<dbReference type="GO" id="GO:0098548">
    <property type="term" value="C:cytoplasmic side of Golgi membrane"/>
    <property type="evidence" value="ECO:0007669"/>
    <property type="project" value="EnsemblFungi"/>
</dbReference>
<name>H2AYY6_KAZAF</name>
<evidence type="ECO:0000256" key="5">
    <source>
        <dbReference type="ARBA" id="ARBA00017467"/>
    </source>
</evidence>
<evidence type="ECO:0000256" key="8">
    <source>
        <dbReference type="ARBA" id="ARBA00022989"/>
    </source>
</evidence>
<dbReference type="InterPro" id="IPR013969">
    <property type="entry name" value="Oligosacch_biosynth_Alg14"/>
</dbReference>
<dbReference type="GO" id="GO:0006488">
    <property type="term" value="P:dolichol-linked oligosaccharide biosynthetic process"/>
    <property type="evidence" value="ECO:0007669"/>
    <property type="project" value="EnsemblFungi"/>
</dbReference>
<evidence type="ECO:0000256" key="3">
    <source>
        <dbReference type="ARBA" id="ARBA00009731"/>
    </source>
</evidence>
<evidence type="ECO:0000256" key="4">
    <source>
        <dbReference type="ARBA" id="ARBA00011335"/>
    </source>
</evidence>
<evidence type="ECO:0000256" key="6">
    <source>
        <dbReference type="ARBA" id="ARBA00022692"/>
    </source>
</evidence>
<dbReference type="eggNOG" id="KOG3339">
    <property type="taxonomic scope" value="Eukaryota"/>
</dbReference>
<proteinExistence type="inferred from homology"/>
<dbReference type="GO" id="GO:0043495">
    <property type="term" value="F:protein-membrane adaptor activity"/>
    <property type="evidence" value="ECO:0007669"/>
    <property type="project" value="EnsemblFungi"/>
</dbReference>
<keyword evidence="8 11" id="KW-1133">Transmembrane helix</keyword>
<evidence type="ECO:0000256" key="10">
    <source>
        <dbReference type="ARBA" id="ARBA00032062"/>
    </source>
</evidence>
<dbReference type="GO" id="GO:0005811">
    <property type="term" value="C:lipid droplet"/>
    <property type="evidence" value="ECO:0007669"/>
    <property type="project" value="EnsemblFungi"/>
</dbReference>
<evidence type="ECO:0000313" key="12">
    <source>
        <dbReference type="EMBL" id="CCF59542.1"/>
    </source>
</evidence>
<evidence type="ECO:0000256" key="2">
    <source>
        <dbReference type="ARBA" id="ARBA00004590"/>
    </source>
</evidence>
<comment type="subunit">
    <text evidence="4 11">Heterodimer with ALG13 to form a functional enzyme.</text>
</comment>
<comment type="similarity">
    <text evidence="3 11">Belongs to the ALG14 family.</text>
</comment>
<dbReference type="AlphaFoldDB" id="H2AYY6"/>